<proteinExistence type="predicted"/>
<accession>A0ABY4CE58</accession>
<reference evidence="2" key="1">
    <citation type="submission" date="2022-03" db="EMBL/GenBank/DDBJ databases">
        <title>Genome Identification and Characterization of new species Bdellovibrio reynosense LBG001 sp. nov. from a Mexico soil sample.</title>
        <authorList>
            <person name="Camilli A."/>
            <person name="Ajao Y."/>
            <person name="Guo X."/>
        </authorList>
    </citation>
    <scope>NUCLEOTIDE SEQUENCE</scope>
    <source>
        <strain evidence="2">LBG001</strain>
    </source>
</reference>
<dbReference type="EMBL" id="CP093442">
    <property type="protein sequence ID" value="UOF02177.1"/>
    <property type="molecule type" value="Genomic_DNA"/>
</dbReference>
<dbReference type="InterPro" id="IPR008030">
    <property type="entry name" value="NmrA-like"/>
</dbReference>
<dbReference type="Gene3D" id="3.40.50.720">
    <property type="entry name" value="NAD(P)-binding Rossmann-like Domain"/>
    <property type="match status" value="1"/>
</dbReference>
<dbReference type="InterPro" id="IPR051604">
    <property type="entry name" value="Ergot_Alk_Oxidoreductase"/>
</dbReference>
<evidence type="ECO:0000313" key="2">
    <source>
        <dbReference type="EMBL" id="UOF02177.1"/>
    </source>
</evidence>
<dbReference type="PANTHER" id="PTHR43162:SF1">
    <property type="entry name" value="PRESTALK A DIFFERENTIATION PROTEIN A"/>
    <property type="match status" value="1"/>
</dbReference>
<dbReference type="RefSeq" id="WP_243539018.1">
    <property type="nucleotide sequence ID" value="NZ_CP093442.1"/>
</dbReference>
<dbReference type="Gene3D" id="3.90.25.10">
    <property type="entry name" value="UDP-galactose 4-epimerase, domain 1"/>
    <property type="match status" value="1"/>
</dbReference>
<protein>
    <submittedName>
        <fullName evidence="2">NmrA family NAD(P)-binding protein</fullName>
    </submittedName>
</protein>
<evidence type="ECO:0000313" key="3">
    <source>
        <dbReference type="Proteomes" id="UP000830116"/>
    </source>
</evidence>
<keyword evidence="3" id="KW-1185">Reference proteome</keyword>
<sequence>MGLKIMVTGAGGTMGQEVVSALHRAGAQFTAVSRSLERLPSHVKGLQLDYDNPLLLQEALRGVDILFLSQPYESNMLAQAENIVKAARKAGVEFIVRLSGLGADERSSYLYQRIQGEVDALVESSGIPFTILKPNIFMQCFVKSFGDAIRQGVLFLPQGEGRTSYLDARDAADVAANILQNPWHHSHKTFTLTGERPISNAEAISLISHQVRRRLAYVPVTEEVAVKEMLKTLADPWVVDVAMSVHKAAKEGAIESVSETLVSSFGKAPRKFEDFCVEMKEHWEVPGKMPQNNLSAGIL</sequence>
<dbReference type="Pfam" id="PF05368">
    <property type="entry name" value="NmrA"/>
    <property type="match status" value="1"/>
</dbReference>
<organism evidence="2 3">
    <name type="scientific">Bdellovibrio reynosensis</name>
    <dbReference type="NCBI Taxonomy" id="2835041"/>
    <lineage>
        <taxon>Bacteria</taxon>
        <taxon>Pseudomonadati</taxon>
        <taxon>Bdellovibrionota</taxon>
        <taxon>Bdellovibrionia</taxon>
        <taxon>Bdellovibrionales</taxon>
        <taxon>Pseudobdellovibrionaceae</taxon>
        <taxon>Bdellovibrio</taxon>
    </lineage>
</organism>
<name>A0ABY4CE58_9BACT</name>
<dbReference type="PANTHER" id="PTHR43162">
    <property type="match status" value="1"/>
</dbReference>
<gene>
    <name evidence="2" type="ORF">MNR06_04315</name>
</gene>
<dbReference type="InterPro" id="IPR036291">
    <property type="entry name" value="NAD(P)-bd_dom_sf"/>
</dbReference>
<dbReference type="Proteomes" id="UP000830116">
    <property type="component" value="Chromosome"/>
</dbReference>
<evidence type="ECO:0000259" key="1">
    <source>
        <dbReference type="Pfam" id="PF05368"/>
    </source>
</evidence>
<dbReference type="SUPFAM" id="SSF51735">
    <property type="entry name" value="NAD(P)-binding Rossmann-fold domains"/>
    <property type="match status" value="1"/>
</dbReference>
<feature type="domain" description="NmrA-like" evidence="1">
    <location>
        <begin position="4"/>
        <end position="261"/>
    </location>
</feature>